<dbReference type="Gramene" id="Al_scaffold_0008_465">
    <property type="protein sequence ID" value="Al_scaffold_0008_465"/>
    <property type="gene ID" value="Al_scaffold_0008_465"/>
</dbReference>
<dbReference type="HOGENOM" id="CLU_2925744_0_0_1"/>
<feature type="compositionally biased region" description="Basic and acidic residues" evidence="1">
    <location>
        <begin position="13"/>
        <end position="27"/>
    </location>
</feature>
<feature type="compositionally biased region" description="Gly residues" evidence="1">
    <location>
        <begin position="1"/>
        <end position="11"/>
    </location>
</feature>
<feature type="region of interest" description="Disordered" evidence="1">
    <location>
        <begin position="1"/>
        <end position="27"/>
    </location>
</feature>
<evidence type="ECO:0000256" key="1">
    <source>
        <dbReference type="SAM" id="MobiDB-lite"/>
    </source>
</evidence>
<dbReference type="EMBL" id="GL348720">
    <property type="protein sequence ID" value="EFH39813.1"/>
    <property type="molecule type" value="Genomic_DNA"/>
</dbReference>
<evidence type="ECO:0000313" key="3">
    <source>
        <dbReference type="Proteomes" id="UP000008694"/>
    </source>
</evidence>
<reference evidence="3" key="1">
    <citation type="journal article" date="2011" name="Nat. Genet.">
        <title>The Arabidopsis lyrata genome sequence and the basis of rapid genome size change.</title>
        <authorList>
            <person name="Hu T.T."/>
            <person name="Pattyn P."/>
            <person name="Bakker E.G."/>
            <person name="Cao J."/>
            <person name="Cheng J.-F."/>
            <person name="Clark R.M."/>
            <person name="Fahlgren N."/>
            <person name="Fawcett J.A."/>
            <person name="Grimwood J."/>
            <person name="Gundlach H."/>
            <person name="Haberer G."/>
            <person name="Hollister J.D."/>
            <person name="Ossowski S."/>
            <person name="Ottilar R.P."/>
            <person name="Salamov A.A."/>
            <person name="Schneeberger K."/>
            <person name="Spannagl M."/>
            <person name="Wang X."/>
            <person name="Yang L."/>
            <person name="Nasrallah M.E."/>
            <person name="Bergelson J."/>
            <person name="Carrington J.C."/>
            <person name="Gaut B.S."/>
            <person name="Schmutz J."/>
            <person name="Mayer K.F.X."/>
            <person name="Van de Peer Y."/>
            <person name="Grigoriev I.V."/>
            <person name="Nordborg M."/>
            <person name="Weigel D."/>
            <person name="Guo Y.-L."/>
        </authorList>
    </citation>
    <scope>NUCLEOTIDE SEQUENCE [LARGE SCALE GENOMIC DNA]</scope>
    <source>
        <strain evidence="3">cv. MN47</strain>
    </source>
</reference>
<gene>
    <name evidence="2" type="ORF">ARALYDRAFT_683645</name>
</gene>
<organism evidence="3">
    <name type="scientific">Arabidopsis lyrata subsp. lyrata</name>
    <name type="common">Lyre-leaved rock-cress</name>
    <dbReference type="NCBI Taxonomy" id="81972"/>
    <lineage>
        <taxon>Eukaryota</taxon>
        <taxon>Viridiplantae</taxon>
        <taxon>Streptophyta</taxon>
        <taxon>Embryophyta</taxon>
        <taxon>Tracheophyta</taxon>
        <taxon>Spermatophyta</taxon>
        <taxon>Magnoliopsida</taxon>
        <taxon>eudicotyledons</taxon>
        <taxon>Gunneridae</taxon>
        <taxon>Pentapetalae</taxon>
        <taxon>rosids</taxon>
        <taxon>malvids</taxon>
        <taxon>Brassicales</taxon>
        <taxon>Brassicaceae</taxon>
        <taxon>Camelineae</taxon>
        <taxon>Arabidopsis</taxon>
    </lineage>
</organism>
<keyword evidence="3" id="KW-1185">Reference proteome</keyword>
<protein>
    <submittedName>
        <fullName evidence="2">Predicted protein</fullName>
    </submittedName>
</protein>
<evidence type="ECO:0000313" key="2">
    <source>
        <dbReference type="EMBL" id="EFH39813.1"/>
    </source>
</evidence>
<dbReference type="AlphaFoldDB" id="D7MLI7"/>
<sequence length="61" mass="6643">MASGGELGFSGSGREREEKRESREVRIENETKRRWWKSLASLNSHVVAVASLDGGGGAKPE</sequence>
<dbReference type="Proteomes" id="UP000008694">
    <property type="component" value="Unassembled WGS sequence"/>
</dbReference>
<accession>D7MLI7</accession>
<name>D7MLI7_ARALL</name>
<proteinExistence type="predicted"/>